<dbReference type="PANTHER" id="PTHR35333:SF3">
    <property type="entry name" value="BETA-LACTAMASE-TYPE TRANSPEPTIDASE FOLD CONTAINING PROTEIN"/>
    <property type="match status" value="1"/>
</dbReference>
<dbReference type="GO" id="GO:0030655">
    <property type="term" value="P:beta-lactam antibiotic catabolic process"/>
    <property type="evidence" value="ECO:0007669"/>
    <property type="project" value="InterPro"/>
</dbReference>
<organism evidence="1 2">
    <name type="scientific">Nocardia terpenica</name>
    <dbReference type="NCBI Taxonomy" id="455432"/>
    <lineage>
        <taxon>Bacteria</taxon>
        <taxon>Bacillati</taxon>
        <taxon>Actinomycetota</taxon>
        <taxon>Actinomycetes</taxon>
        <taxon>Mycobacteriales</taxon>
        <taxon>Nocardiaceae</taxon>
        <taxon>Nocardia</taxon>
    </lineage>
</organism>
<dbReference type="PANTHER" id="PTHR35333">
    <property type="entry name" value="BETA-LACTAMASE"/>
    <property type="match status" value="1"/>
</dbReference>
<proteinExistence type="predicted"/>
<dbReference type="SUPFAM" id="SSF56601">
    <property type="entry name" value="beta-lactamase/transpeptidase-like"/>
    <property type="match status" value="1"/>
</dbReference>
<dbReference type="GO" id="GO:0008800">
    <property type="term" value="F:beta-lactamase activity"/>
    <property type="evidence" value="ECO:0007669"/>
    <property type="project" value="InterPro"/>
</dbReference>
<dbReference type="EMBL" id="LWGR01000015">
    <property type="protein sequence ID" value="KZM70347.1"/>
    <property type="molecule type" value="Genomic_DNA"/>
</dbReference>
<evidence type="ECO:0000313" key="1">
    <source>
        <dbReference type="EMBL" id="KZM70347.1"/>
    </source>
</evidence>
<dbReference type="Proteomes" id="UP000076512">
    <property type="component" value="Unassembled WGS sequence"/>
</dbReference>
<protein>
    <recommendedName>
        <fullName evidence="3">Serine hydrolase</fullName>
    </recommendedName>
</protein>
<gene>
    <name evidence="1" type="ORF">AWN90_03410</name>
</gene>
<name>A0A164JFE2_9NOCA</name>
<dbReference type="GO" id="GO:0046677">
    <property type="term" value="P:response to antibiotic"/>
    <property type="evidence" value="ECO:0007669"/>
    <property type="project" value="InterPro"/>
</dbReference>
<dbReference type="AlphaFoldDB" id="A0A164JFE2"/>
<keyword evidence="2" id="KW-1185">Reference proteome</keyword>
<evidence type="ECO:0008006" key="3">
    <source>
        <dbReference type="Google" id="ProtNLM"/>
    </source>
</evidence>
<accession>A0A164JFE2</accession>
<dbReference type="InterPro" id="IPR012338">
    <property type="entry name" value="Beta-lactam/transpept-like"/>
</dbReference>
<dbReference type="Gene3D" id="3.40.710.10">
    <property type="entry name" value="DD-peptidase/beta-lactamase superfamily"/>
    <property type="match status" value="1"/>
</dbReference>
<sequence>MAKVHVVHAQDAPASATDAPPSLAVMPAAPPPQVQIPFGPTLKPAAPPRLSATDLAQQMVAAIDAASPGTRVGIDVVDTNTGAVLASVDADQQFYTASVVKLLIGIDAFEGQGWQPDSLTTDQVQRMLSASDDDIADELWDINGGNAIVDRMISRIGLTGTQPPDDPAQWGETLTTAQDVVAVYRYLTTSVPQPARDLIVNALVDVTPVAADGTDQYFGIPDALPTAGWAVKPGWMSLDSSTTLDTTGLVGANAAAPLHYAVVVLSAQPAGVDWGTGGAALTAGVAVLRGRLTA</sequence>
<reference evidence="1 2" key="1">
    <citation type="submission" date="2016-04" db="EMBL/GenBank/DDBJ databases">
        <authorList>
            <person name="Evans L.H."/>
            <person name="Alamgir A."/>
            <person name="Owens N."/>
            <person name="Weber N.D."/>
            <person name="Virtaneva K."/>
            <person name="Barbian K."/>
            <person name="Babar A."/>
            <person name="Rosenke K."/>
        </authorList>
    </citation>
    <scope>NUCLEOTIDE SEQUENCE [LARGE SCALE GENOMIC DNA]</scope>
    <source>
        <strain evidence="1 2">IFM 0406</strain>
    </source>
</reference>
<dbReference type="STRING" id="455432.AWN90_03410"/>
<evidence type="ECO:0000313" key="2">
    <source>
        <dbReference type="Proteomes" id="UP000076512"/>
    </source>
</evidence>
<comment type="caution">
    <text evidence="1">The sequence shown here is derived from an EMBL/GenBank/DDBJ whole genome shotgun (WGS) entry which is preliminary data.</text>
</comment>
<dbReference type="InterPro" id="IPR000871">
    <property type="entry name" value="Beta-lactam_class-A"/>
</dbReference>